<reference evidence="2 5" key="1">
    <citation type="submission" date="2014-07" db="EMBL/GenBank/DDBJ databases">
        <title>Porphyromonadaceae bacterium OUH 308042 = ATCC BAA-2681 = DSM 28342 draft genome.</title>
        <authorList>
            <person name="Sydenham T.V."/>
            <person name="Hasman H."/>
            <person name="Justensen U.S."/>
        </authorList>
    </citation>
    <scope>NUCLEOTIDE SEQUENCE [LARGE SCALE GENOMIC DNA]</scope>
    <source>
        <strain evidence="2 5">OUH 308042</strain>
    </source>
</reference>
<evidence type="ECO:0000313" key="5">
    <source>
        <dbReference type="Proteomes" id="UP000031980"/>
    </source>
</evidence>
<dbReference type="Pfam" id="PF00550">
    <property type="entry name" value="PP-binding"/>
    <property type="match status" value="1"/>
</dbReference>
<dbReference type="Proteomes" id="UP000031980">
    <property type="component" value="Unassembled WGS sequence"/>
</dbReference>
<dbReference type="InterPro" id="IPR009081">
    <property type="entry name" value="PP-bd_ACP"/>
</dbReference>
<protein>
    <submittedName>
        <fullName evidence="2">Acyl carrier protein</fullName>
    </submittedName>
</protein>
<dbReference type="Proteomes" id="UP000031937">
    <property type="component" value="Unassembled WGS sequence"/>
</dbReference>
<comment type="caution">
    <text evidence="2">The sequence shown here is derived from an EMBL/GenBank/DDBJ whole genome shotgun (WGS) entry which is preliminary data.</text>
</comment>
<keyword evidence="5" id="KW-1185">Reference proteome</keyword>
<evidence type="ECO:0000259" key="1">
    <source>
        <dbReference type="Pfam" id="PF00550"/>
    </source>
</evidence>
<dbReference type="InterPro" id="IPR036736">
    <property type="entry name" value="ACP-like_sf"/>
</dbReference>
<dbReference type="RefSeq" id="WP_041502351.1">
    <property type="nucleotide sequence ID" value="NZ_JPIT01000008.1"/>
</dbReference>
<organism evidence="2 5">
    <name type="scientific">Sanguibacteroides justesenii</name>
    <dbReference type="NCBI Taxonomy" id="1547597"/>
    <lineage>
        <taxon>Bacteria</taxon>
        <taxon>Pseudomonadati</taxon>
        <taxon>Bacteroidota</taxon>
        <taxon>Bacteroidia</taxon>
        <taxon>Bacteroidales</taxon>
        <taxon>Porphyromonadaceae</taxon>
        <taxon>Sanguibacteroides</taxon>
    </lineage>
</organism>
<reference evidence="3 4" key="2">
    <citation type="submission" date="2014-07" db="EMBL/GenBank/DDBJ databases">
        <title>Porphyromonadaceae bacterium OUH 334697 = ATCC BAA-2682 = DSM 28341 draft genome.</title>
        <authorList>
            <person name="Sydenham T.V."/>
            <person name="Hasman H."/>
            <person name="Justesen U.S."/>
        </authorList>
    </citation>
    <scope>NUCLEOTIDE SEQUENCE [LARGE SCALE GENOMIC DNA]</scope>
    <source>
        <strain evidence="3 4">OUH 334697</strain>
    </source>
</reference>
<evidence type="ECO:0000313" key="2">
    <source>
        <dbReference type="EMBL" id="KIO46680.1"/>
    </source>
</evidence>
<name>A0A0C3R8E8_9PORP</name>
<evidence type="ECO:0000313" key="4">
    <source>
        <dbReference type="Proteomes" id="UP000031937"/>
    </source>
</evidence>
<sequence>MKLEEFVQLFAEQFDDTPVEKFTPSTIYKDLGEWGSLVALSIIAMVDDEMGKRISGGDLRSCKTIEDLYNLIESK</sequence>
<feature type="domain" description="Carrier" evidence="1">
    <location>
        <begin position="6"/>
        <end position="72"/>
    </location>
</feature>
<dbReference type="SUPFAM" id="SSF47336">
    <property type="entry name" value="ACP-like"/>
    <property type="match status" value="1"/>
</dbReference>
<accession>A0A0C3R8E8</accession>
<evidence type="ECO:0000313" key="3">
    <source>
        <dbReference type="EMBL" id="KIO46939.1"/>
    </source>
</evidence>
<dbReference type="OrthoDB" id="675004at2"/>
<dbReference type="EMBL" id="JPIT01000008">
    <property type="protein sequence ID" value="KIO46939.1"/>
    <property type="molecule type" value="Genomic_DNA"/>
</dbReference>
<dbReference type="AlphaFoldDB" id="A0A0C3R8E8"/>
<dbReference type="EMBL" id="JPIU01000025">
    <property type="protein sequence ID" value="KIO46680.1"/>
    <property type="molecule type" value="Genomic_DNA"/>
</dbReference>
<dbReference type="Gene3D" id="1.10.1200.10">
    <property type="entry name" value="ACP-like"/>
    <property type="match status" value="1"/>
</dbReference>
<gene>
    <name evidence="2" type="ORF">BA92_02110</name>
    <name evidence="3" type="ORF">IE90_02660</name>
</gene>
<proteinExistence type="predicted"/>